<evidence type="ECO:0000313" key="3">
    <source>
        <dbReference type="Proteomes" id="UP000179642"/>
    </source>
</evidence>
<proteinExistence type="predicted"/>
<sequence length="129" mass="13067">MAGLAMRPAQGNGHGPVACHGFVLGGAARLIGRRMPIRFVPGTAPTAVPPSAATEGWRLGGAAHRCGAAPADGALSGHPGGTGATGAAGGPPGCDQDGRRRPATPWPFRAHVISVRSRHHDRMSGWTSR</sequence>
<reference evidence="2 3" key="1">
    <citation type="submission" date="2016-10" db="EMBL/GenBank/DDBJ databases">
        <title>Genome sequence of Streptomyces sp. MUSC 1.</title>
        <authorList>
            <person name="Lee L.-H."/>
            <person name="Ser H.-L."/>
            <person name="Law J.W.-F."/>
        </authorList>
    </citation>
    <scope>NUCLEOTIDE SEQUENCE [LARGE SCALE GENOMIC DNA]</scope>
    <source>
        <strain evidence="2 3">MUSC 1</strain>
    </source>
</reference>
<protein>
    <submittedName>
        <fullName evidence="2">Uncharacterized protein</fullName>
    </submittedName>
</protein>
<organism evidence="2 3">
    <name type="scientific">Streptomyces monashensis</name>
    <dbReference type="NCBI Taxonomy" id="1678012"/>
    <lineage>
        <taxon>Bacteria</taxon>
        <taxon>Bacillati</taxon>
        <taxon>Actinomycetota</taxon>
        <taxon>Actinomycetes</taxon>
        <taxon>Kitasatosporales</taxon>
        <taxon>Streptomycetaceae</taxon>
        <taxon>Streptomyces</taxon>
    </lineage>
</organism>
<evidence type="ECO:0000313" key="2">
    <source>
        <dbReference type="EMBL" id="OIK07545.1"/>
    </source>
</evidence>
<dbReference type="EMBL" id="MLYO01000010">
    <property type="protein sequence ID" value="OIK07545.1"/>
    <property type="molecule type" value="Genomic_DNA"/>
</dbReference>
<feature type="compositionally biased region" description="Gly residues" evidence="1">
    <location>
        <begin position="78"/>
        <end position="92"/>
    </location>
</feature>
<evidence type="ECO:0000256" key="1">
    <source>
        <dbReference type="SAM" id="MobiDB-lite"/>
    </source>
</evidence>
<name>A0A1S2QQ56_9ACTN</name>
<gene>
    <name evidence="2" type="ORF">BIV23_03300</name>
</gene>
<comment type="caution">
    <text evidence="2">The sequence shown here is derived from an EMBL/GenBank/DDBJ whole genome shotgun (WGS) entry which is preliminary data.</text>
</comment>
<dbReference type="Proteomes" id="UP000179642">
    <property type="component" value="Unassembled WGS sequence"/>
</dbReference>
<accession>A0A1S2QQ56</accession>
<feature type="region of interest" description="Disordered" evidence="1">
    <location>
        <begin position="68"/>
        <end position="108"/>
    </location>
</feature>
<keyword evidence="3" id="KW-1185">Reference proteome</keyword>
<dbReference type="AlphaFoldDB" id="A0A1S2QQ56"/>